<dbReference type="SUPFAM" id="SSF56672">
    <property type="entry name" value="DNA/RNA polymerases"/>
    <property type="match status" value="1"/>
</dbReference>
<dbReference type="InterPro" id="IPR043128">
    <property type="entry name" value="Rev_trsase/Diguanyl_cyclase"/>
</dbReference>
<dbReference type="EMBL" id="OE000601">
    <property type="protein sequence ID" value="CAD7454432.1"/>
    <property type="molecule type" value="Genomic_DNA"/>
</dbReference>
<dbReference type="Gene3D" id="3.30.70.270">
    <property type="match status" value="1"/>
</dbReference>
<organism evidence="2">
    <name type="scientific">Timema tahoe</name>
    <dbReference type="NCBI Taxonomy" id="61484"/>
    <lineage>
        <taxon>Eukaryota</taxon>
        <taxon>Metazoa</taxon>
        <taxon>Ecdysozoa</taxon>
        <taxon>Arthropoda</taxon>
        <taxon>Hexapoda</taxon>
        <taxon>Insecta</taxon>
        <taxon>Pterygota</taxon>
        <taxon>Neoptera</taxon>
        <taxon>Polyneoptera</taxon>
        <taxon>Phasmatodea</taxon>
        <taxon>Timematodea</taxon>
        <taxon>Timematoidea</taxon>
        <taxon>Timematidae</taxon>
        <taxon>Timema</taxon>
    </lineage>
</organism>
<dbReference type="AlphaFoldDB" id="A0A7R9FJ69"/>
<evidence type="ECO:0000313" key="2">
    <source>
        <dbReference type="EMBL" id="CAD7454432.1"/>
    </source>
</evidence>
<sequence length="571" mass="65173">MVCAKPLQSKPGLERSVYMVISGFPWDRTNQCKPDIVWNALDLRFVLVFFGTELTNTNQTVWNTPVMWFGLVLFGTKQTNANQTLTITLVVCGMPIVRLQGIWFPLNKSCLLWMEHTMNVSVICDRDEQQGYFGPVPELPVTKRRGTSLLRTWYSVYLICGACLTSTMKCENEEDNERSEIFSLSIAVSTLRPSSVPFIKEEIKNEPDYDSTQLKLESTIEPVLHYIIKPETTSKSPTSGVCEELGVKEELCFDKSSIDVRSCCSKYSFAIRPARPPKGRLSELDRISASQFSPHFSHHKCVQLQAFLGLINDYRKFVKHHSDLVLPLLNLTKKNDEWNWEVQRMQRWKILNSNLRGDDPLETYGKKVRWLSFVGWRVRKSTQGEAKLLFECLSSTMKCEYNEEDNERSDLLPLSIAESTLKPSSLPFIKEEIKNEPDYHATQLKLECTIDSVLHSVIKPEKTSNTPAGSVCEEISFKEELCFDESSNDEHKGTRLLRTCYSTVCDRDEEQGYFGPVPTLHVTETQGAMLSRTCYSTACDRDEEQGSSGPVPTLPVKESRETRSNAKRKHF</sequence>
<evidence type="ECO:0000256" key="1">
    <source>
        <dbReference type="SAM" id="MobiDB-lite"/>
    </source>
</evidence>
<feature type="region of interest" description="Disordered" evidence="1">
    <location>
        <begin position="540"/>
        <end position="571"/>
    </location>
</feature>
<name>A0A7R9FJ69_9NEOP</name>
<proteinExistence type="predicted"/>
<dbReference type="GO" id="GO:0071897">
    <property type="term" value="P:DNA biosynthetic process"/>
    <property type="evidence" value="ECO:0007669"/>
    <property type="project" value="UniProtKB-ARBA"/>
</dbReference>
<gene>
    <name evidence="2" type="ORF">TTEB3V08_LOCUS2536</name>
</gene>
<dbReference type="InterPro" id="IPR043502">
    <property type="entry name" value="DNA/RNA_pol_sf"/>
</dbReference>
<accession>A0A7R9FJ69</accession>
<reference evidence="2" key="1">
    <citation type="submission" date="2020-11" db="EMBL/GenBank/DDBJ databases">
        <authorList>
            <person name="Tran Van P."/>
        </authorList>
    </citation>
    <scope>NUCLEOTIDE SEQUENCE</scope>
</reference>
<protein>
    <submittedName>
        <fullName evidence="2">Uncharacterized protein</fullName>
    </submittedName>
</protein>